<sequence length="317" mass="33005">MQHVAGGTHAWVPPRGGWGHSNTGLIVGEGASLLVDTLFDRPRTEAMLGQMAPHHEGAPITVAVNTHGNGDHWFGNGVLHADVEIVASAASVLDMEAVGPATVASLPGIPGPIGAFTASCFGDFAIAELVEDPPRLPGTTFTGSRELSVGGVEVLLLDLGPAHTRGDTVVVCPRDGVVLAGDLVFAEGTPIMWEGPVERWIEACTRLRALGADHGITQVVPGHGPVLPLARVGEMADYLSFVAEEAGERHARGLTVEEAARDIDLGPFAHLPESERLAANVLAIYRQLEGGPAPTGPEMFGCMAQWARATAGAEEGE</sequence>
<proteinExistence type="predicted"/>
<dbReference type="InterPro" id="IPR050855">
    <property type="entry name" value="NDM-1-like"/>
</dbReference>
<evidence type="ECO:0000313" key="3">
    <source>
        <dbReference type="Proteomes" id="UP001501495"/>
    </source>
</evidence>
<evidence type="ECO:0000259" key="1">
    <source>
        <dbReference type="SMART" id="SM00849"/>
    </source>
</evidence>
<dbReference type="EMBL" id="BAAAZH010000028">
    <property type="protein sequence ID" value="GAA4126775.1"/>
    <property type="molecule type" value="Genomic_DNA"/>
</dbReference>
<organism evidence="2 3">
    <name type="scientific">Nocardioides fonticola</name>
    <dbReference type="NCBI Taxonomy" id="450363"/>
    <lineage>
        <taxon>Bacteria</taxon>
        <taxon>Bacillati</taxon>
        <taxon>Actinomycetota</taxon>
        <taxon>Actinomycetes</taxon>
        <taxon>Propionibacteriales</taxon>
        <taxon>Nocardioidaceae</taxon>
        <taxon>Nocardioides</taxon>
    </lineage>
</organism>
<reference evidence="3" key="1">
    <citation type="journal article" date="2019" name="Int. J. Syst. Evol. Microbiol.">
        <title>The Global Catalogue of Microorganisms (GCM) 10K type strain sequencing project: providing services to taxonomists for standard genome sequencing and annotation.</title>
        <authorList>
            <consortium name="The Broad Institute Genomics Platform"/>
            <consortium name="The Broad Institute Genome Sequencing Center for Infectious Disease"/>
            <person name="Wu L."/>
            <person name="Ma J."/>
        </authorList>
    </citation>
    <scope>NUCLEOTIDE SEQUENCE [LARGE SCALE GENOMIC DNA]</scope>
    <source>
        <strain evidence="3">JCM 16703</strain>
    </source>
</reference>
<comment type="caution">
    <text evidence="2">The sequence shown here is derived from an EMBL/GenBank/DDBJ whole genome shotgun (WGS) entry which is preliminary data.</text>
</comment>
<dbReference type="Gene3D" id="3.60.15.10">
    <property type="entry name" value="Ribonuclease Z/Hydroxyacylglutathione hydrolase-like"/>
    <property type="match status" value="1"/>
</dbReference>
<name>A0ABP7XVQ5_9ACTN</name>
<keyword evidence="3" id="KW-1185">Reference proteome</keyword>
<dbReference type="InterPro" id="IPR036866">
    <property type="entry name" value="RibonucZ/Hydroxyglut_hydro"/>
</dbReference>
<dbReference type="SMART" id="SM00849">
    <property type="entry name" value="Lactamase_B"/>
    <property type="match status" value="1"/>
</dbReference>
<accession>A0ABP7XVQ5</accession>
<dbReference type="PANTHER" id="PTHR42951:SF4">
    <property type="entry name" value="ACYL-COENZYME A THIOESTERASE MBLAC2"/>
    <property type="match status" value="1"/>
</dbReference>
<dbReference type="SUPFAM" id="SSF56281">
    <property type="entry name" value="Metallo-hydrolase/oxidoreductase"/>
    <property type="match status" value="1"/>
</dbReference>
<evidence type="ECO:0000313" key="2">
    <source>
        <dbReference type="EMBL" id="GAA4126775.1"/>
    </source>
</evidence>
<gene>
    <name evidence="2" type="ORF">GCM10022215_36750</name>
</gene>
<dbReference type="Pfam" id="PF00753">
    <property type="entry name" value="Lactamase_B"/>
    <property type="match status" value="1"/>
</dbReference>
<dbReference type="PANTHER" id="PTHR42951">
    <property type="entry name" value="METALLO-BETA-LACTAMASE DOMAIN-CONTAINING"/>
    <property type="match status" value="1"/>
</dbReference>
<feature type="domain" description="Metallo-beta-lactamase" evidence="1">
    <location>
        <begin position="20"/>
        <end position="223"/>
    </location>
</feature>
<dbReference type="CDD" id="cd16282">
    <property type="entry name" value="metallo-hydrolase-like_MBL-fold"/>
    <property type="match status" value="1"/>
</dbReference>
<dbReference type="RefSeq" id="WP_344734936.1">
    <property type="nucleotide sequence ID" value="NZ_BAAAZH010000028.1"/>
</dbReference>
<dbReference type="Proteomes" id="UP001501495">
    <property type="component" value="Unassembled WGS sequence"/>
</dbReference>
<dbReference type="InterPro" id="IPR001279">
    <property type="entry name" value="Metallo-B-lactamas"/>
</dbReference>
<protein>
    <recommendedName>
        <fullName evidence="1">Metallo-beta-lactamase domain-containing protein</fullName>
    </recommendedName>
</protein>